<name>A0AAV7F4W0_ARIFI</name>
<organism evidence="2 3">
    <name type="scientific">Aristolochia fimbriata</name>
    <name type="common">White veined hardy Dutchman's pipe vine</name>
    <dbReference type="NCBI Taxonomy" id="158543"/>
    <lineage>
        <taxon>Eukaryota</taxon>
        <taxon>Viridiplantae</taxon>
        <taxon>Streptophyta</taxon>
        <taxon>Embryophyta</taxon>
        <taxon>Tracheophyta</taxon>
        <taxon>Spermatophyta</taxon>
        <taxon>Magnoliopsida</taxon>
        <taxon>Magnoliidae</taxon>
        <taxon>Piperales</taxon>
        <taxon>Aristolochiaceae</taxon>
        <taxon>Aristolochia</taxon>
    </lineage>
</organism>
<comment type="caution">
    <text evidence="2">The sequence shown here is derived from an EMBL/GenBank/DDBJ whole genome shotgun (WGS) entry which is preliminary data.</text>
</comment>
<proteinExistence type="predicted"/>
<dbReference type="Proteomes" id="UP000825729">
    <property type="component" value="Unassembled WGS sequence"/>
</dbReference>
<accession>A0AAV7F4W0</accession>
<dbReference type="EMBL" id="JAINDJ010000002">
    <property type="protein sequence ID" value="KAG9455694.1"/>
    <property type="molecule type" value="Genomic_DNA"/>
</dbReference>
<feature type="region of interest" description="Disordered" evidence="1">
    <location>
        <begin position="434"/>
        <end position="454"/>
    </location>
</feature>
<evidence type="ECO:0000313" key="2">
    <source>
        <dbReference type="EMBL" id="KAG9455694.1"/>
    </source>
</evidence>
<dbReference type="AlphaFoldDB" id="A0AAV7F4W0"/>
<gene>
    <name evidence="2" type="ORF">H6P81_000202</name>
</gene>
<protein>
    <submittedName>
        <fullName evidence="2">Uncharacterized protein</fullName>
    </submittedName>
</protein>
<reference evidence="2 3" key="1">
    <citation type="submission" date="2021-07" db="EMBL/GenBank/DDBJ databases">
        <title>The Aristolochia fimbriata genome: insights into angiosperm evolution, floral development and chemical biosynthesis.</title>
        <authorList>
            <person name="Jiao Y."/>
        </authorList>
    </citation>
    <scope>NUCLEOTIDE SEQUENCE [LARGE SCALE GENOMIC DNA]</scope>
    <source>
        <strain evidence="2">IBCAS-2021</strain>
        <tissue evidence="2">Leaf</tissue>
    </source>
</reference>
<evidence type="ECO:0000256" key="1">
    <source>
        <dbReference type="SAM" id="MobiDB-lite"/>
    </source>
</evidence>
<keyword evidence="3" id="KW-1185">Reference proteome</keyword>
<sequence>MTEALRCDSASYFAFLEELSSCRPENQRGFFFQLDDKGKPIVRKFPAVIDAGNWTNVGFCNELLFYRSRNQWEGEPCVCYVVNMALLQVMPIPDHPHVVHNDDGDDYVIVVLGLSWFDSSDLWKFVAVLQSTKPSTTFRDDGLLKIGTFDPKTGAWKTEPALLSDEFEHYFESDSYLFYLNSSPAYHGEALYWVHGWNAKAPKKSPRAALYRWNKTVDDEDTHSRPLSLVKLCLKTNLFRLIRMPLTTDKRNVGLLFKSEKEGCLAYCHLCPSEGLRVWVLLEDDDDDDDHMGSTTFWKQTYCVLAQAINFCHVEFRRKVYIDSLGYWKLKRLEEGSVFHGGDEVDLEEYIKGGICMTDFVSVLAFKEEIHTILFKVNGCWDTVVCFDFEEKKVVSHFRCEEYFPEREVARMWIKKQRAPYRFPYHLPWWARSGSSDRNPGSTSDQNPGSSDQNPGSLLWDFDVGVYNENVFDNEYGSFKFVLTYPIANIATTPPVIPAAASSICEREEYYFITKNIRSIDREKQEKKKKGTDILQIKNGHRAYRGGSAAEELELAMHRLKLHLEHPDVVLEVGDAAETAMHGVARSSTPPPRTRGC</sequence>
<evidence type="ECO:0000313" key="3">
    <source>
        <dbReference type="Proteomes" id="UP000825729"/>
    </source>
</evidence>